<evidence type="ECO:0000313" key="3">
    <source>
        <dbReference type="EMBL" id="OJD36338.1"/>
    </source>
</evidence>
<dbReference type="SUPFAM" id="SSF50729">
    <property type="entry name" value="PH domain-like"/>
    <property type="match status" value="1"/>
</dbReference>
<name>A0A1J9R814_9PEZI</name>
<dbReference type="Proteomes" id="UP000183809">
    <property type="component" value="Unassembled WGS sequence"/>
</dbReference>
<dbReference type="GeneID" id="31010982"/>
<comment type="caution">
    <text evidence="3">The sequence shown here is derived from an EMBL/GenBank/DDBJ whole genome shotgun (WGS) entry which is preliminary data.</text>
</comment>
<dbReference type="EMBL" id="MNUE01000012">
    <property type="protein sequence ID" value="OJD36338.1"/>
    <property type="molecule type" value="Genomic_DNA"/>
</dbReference>
<dbReference type="GO" id="GO:0005737">
    <property type="term" value="C:cytoplasm"/>
    <property type="evidence" value="ECO:0007669"/>
    <property type="project" value="TreeGrafter"/>
</dbReference>
<dbReference type="OrthoDB" id="271628at2759"/>
<gene>
    <name evidence="3" type="ORF">BKCO1_1200050</name>
</gene>
<dbReference type="RefSeq" id="XP_020132598.1">
    <property type="nucleotide sequence ID" value="XM_020270723.1"/>
</dbReference>
<keyword evidence="4" id="KW-1185">Reference proteome</keyword>
<dbReference type="Pfam" id="PF06602">
    <property type="entry name" value="Myotub-related"/>
    <property type="match status" value="1"/>
</dbReference>
<evidence type="ECO:0000313" key="4">
    <source>
        <dbReference type="Proteomes" id="UP000183809"/>
    </source>
</evidence>
<evidence type="ECO:0000256" key="1">
    <source>
        <dbReference type="ARBA" id="ARBA00007471"/>
    </source>
</evidence>
<comment type="similarity">
    <text evidence="1">Belongs to the protein-tyrosine phosphatase family. Non-receptor class myotubularin subfamily.</text>
</comment>
<dbReference type="STRING" id="236234.A0A1J9R814"/>
<dbReference type="Gene3D" id="2.30.29.30">
    <property type="entry name" value="Pleckstrin-homology domain (PH domain)/Phosphotyrosine-binding domain (PTB)"/>
    <property type="match status" value="1"/>
</dbReference>
<protein>
    <submittedName>
        <fullName evidence="3">Protein phosphatase</fullName>
    </submittedName>
</protein>
<dbReference type="PROSITE" id="PS51339">
    <property type="entry name" value="PPASE_MYOTUBULARIN"/>
    <property type="match status" value="1"/>
</dbReference>
<sequence length="187" mass="21711">MDSRIRVSKVDNVTCWRVGRGIEGTVHLQLHHFVFKYHDPTPPANGSSAAPAPTQRPREMWVAYPLISRCSYKPSPSMLSPPTIRVQCRDFTFFSLHFRKETDARDVYDTIRCLTCKVANVEKLYAFSFRSPEPERAIGGWKIYDPRREFKRMGISAKDTDKGWRITEINNDYQARESKRHMTVLAN</sequence>
<dbReference type="GO" id="GO:0016020">
    <property type="term" value="C:membrane"/>
    <property type="evidence" value="ECO:0007669"/>
    <property type="project" value="TreeGrafter"/>
</dbReference>
<accession>A0A1J9R814</accession>
<dbReference type="InterPro" id="IPR011993">
    <property type="entry name" value="PH-like_dom_sf"/>
</dbReference>
<proteinExistence type="inferred from homology"/>
<dbReference type="AlphaFoldDB" id="A0A1J9R814"/>
<dbReference type="InterPro" id="IPR010569">
    <property type="entry name" value="Myotubularin-like_Pase_dom"/>
</dbReference>
<organism evidence="3 4">
    <name type="scientific">Diplodia corticola</name>
    <dbReference type="NCBI Taxonomy" id="236234"/>
    <lineage>
        <taxon>Eukaryota</taxon>
        <taxon>Fungi</taxon>
        <taxon>Dikarya</taxon>
        <taxon>Ascomycota</taxon>
        <taxon>Pezizomycotina</taxon>
        <taxon>Dothideomycetes</taxon>
        <taxon>Dothideomycetes incertae sedis</taxon>
        <taxon>Botryosphaeriales</taxon>
        <taxon>Botryosphaeriaceae</taxon>
        <taxon>Diplodia</taxon>
    </lineage>
</organism>
<reference evidence="3 4" key="1">
    <citation type="submission" date="2016-10" db="EMBL/GenBank/DDBJ databases">
        <title>Proteomics and genomics reveal pathogen-plant mechanisms compatible with a hemibiotrophic lifestyle of Diplodia corticola.</title>
        <authorList>
            <person name="Fernandes I."/>
            <person name="De Jonge R."/>
            <person name="Van De Peer Y."/>
            <person name="Devreese B."/>
            <person name="Alves A."/>
            <person name="Esteves A.C."/>
        </authorList>
    </citation>
    <scope>NUCLEOTIDE SEQUENCE [LARGE SCALE GENOMIC DNA]</scope>
    <source>
        <strain evidence="3 4">CBS 112549</strain>
    </source>
</reference>
<dbReference type="InterPro" id="IPR030564">
    <property type="entry name" value="Myotubularin"/>
</dbReference>
<dbReference type="PANTHER" id="PTHR10807:SF128">
    <property type="entry name" value="PHOSPHATIDYLINOSITOL-3,5-BISPHOSPHATE 3-PHOSPHATASE"/>
    <property type="match status" value="1"/>
</dbReference>
<dbReference type="GO" id="GO:0004438">
    <property type="term" value="F:phosphatidylinositol-3-phosphate phosphatase activity"/>
    <property type="evidence" value="ECO:0007669"/>
    <property type="project" value="TreeGrafter"/>
</dbReference>
<feature type="domain" description="Myotubularin phosphatase" evidence="2">
    <location>
        <begin position="140"/>
        <end position="187"/>
    </location>
</feature>
<dbReference type="GO" id="GO:0046856">
    <property type="term" value="P:phosphatidylinositol dephosphorylation"/>
    <property type="evidence" value="ECO:0007669"/>
    <property type="project" value="TreeGrafter"/>
</dbReference>
<dbReference type="PANTHER" id="PTHR10807">
    <property type="entry name" value="MYOTUBULARIN-RELATED"/>
    <property type="match status" value="1"/>
</dbReference>
<evidence type="ECO:0000259" key="2">
    <source>
        <dbReference type="PROSITE" id="PS51339"/>
    </source>
</evidence>